<keyword evidence="3" id="KW-1185">Reference proteome</keyword>
<feature type="signal peptide" evidence="1">
    <location>
        <begin position="1"/>
        <end position="23"/>
    </location>
</feature>
<organism evidence="2 3">
    <name type="scientific">Marinibaculum pumilum</name>
    <dbReference type="NCBI Taxonomy" id="1766165"/>
    <lineage>
        <taxon>Bacteria</taxon>
        <taxon>Pseudomonadati</taxon>
        <taxon>Pseudomonadota</taxon>
        <taxon>Alphaproteobacteria</taxon>
        <taxon>Rhodospirillales</taxon>
        <taxon>Rhodospirillaceae</taxon>
        <taxon>Marinibaculum</taxon>
    </lineage>
</organism>
<dbReference type="Proteomes" id="UP001595528">
    <property type="component" value="Unassembled WGS sequence"/>
</dbReference>
<evidence type="ECO:0000313" key="3">
    <source>
        <dbReference type="Proteomes" id="UP001595528"/>
    </source>
</evidence>
<comment type="caution">
    <text evidence="2">The sequence shown here is derived from an EMBL/GenBank/DDBJ whole genome shotgun (WGS) entry which is preliminary data.</text>
</comment>
<name>A0ABV7L1D6_9PROT</name>
<gene>
    <name evidence="2" type="ORF">ACFOGJ_14330</name>
</gene>
<protein>
    <submittedName>
        <fullName evidence="2">Uncharacterized protein</fullName>
    </submittedName>
</protein>
<evidence type="ECO:0000313" key="2">
    <source>
        <dbReference type="EMBL" id="MFC3228417.1"/>
    </source>
</evidence>
<feature type="chain" id="PRO_5047302918" evidence="1">
    <location>
        <begin position="24"/>
        <end position="160"/>
    </location>
</feature>
<sequence length="160" mass="15335">MDKMRFGLGLAVLGLGTSIAAGAEAGCGNILTSNGSCLYFGLPEPATLQDRGAATGMAAARAGGVVCHLGDGEPLVAGHADSCTRAGGTVAPAAGAGSPNGPGPIIGYMPVTQYVPVFAAPAGGMQAAVACSFGAVRLSAASVEDCERAGGTVSPAEAAK</sequence>
<evidence type="ECO:0000256" key="1">
    <source>
        <dbReference type="SAM" id="SignalP"/>
    </source>
</evidence>
<reference evidence="3" key="1">
    <citation type="journal article" date="2019" name="Int. J. Syst. Evol. Microbiol.">
        <title>The Global Catalogue of Microorganisms (GCM) 10K type strain sequencing project: providing services to taxonomists for standard genome sequencing and annotation.</title>
        <authorList>
            <consortium name="The Broad Institute Genomics Platform"/>
            <consortium name="The Broad Institute Genome Sequencing Center for Infectious Disease"/>
            <person name="Wu L."/>
            <person name="Ma J."/>
        </authorList>
    </citation>
    <scope>NUCLEOTIDE SEQUENCE [LARGE SCALE GENOMIC DNA]</scope>
    <source>
        <strain evidence="3">KCTC 42964</strain>
    </source>
</reference>
<dbReference type="RefSeq" id="WP_379901507.1">
    <property type="nucleotide sequence ID" value="NZ_JBHRTR010000028.1"/>
</dbReference>
<dbReference type="EMBL" id="JBHRTR010000028">
    <property type="protein sequence ID" value="MFC3228417.1"/>
    <property type="molecule type" value="Genomic_DNA"/>
</dbReference>
<accession>A0ABV7L1D6</accession>
<keyword evidence="1" id="KW-0732">Signal</keyword>
<proteinExistence type="predicted"/>